<feature type="non-terminal residue" evidence="8">
    <location>
        <position position="1"/>
    </location>
</feature>
<keyword evidence="5 7" id="KW-1133">Transmembrane helix</keyword>
<dbReference type="InterPro" id="IPR009011">
    <property type="entry name" value="Man6P_isomerase_rcpt-bd_dom_sf"/>
</dbReference>
<dbReference type="AlphaFoldDB" id="A0A4S4LA55"/>
<feature type="transmembrane region" description="Helical" evidence="7">
    <location>
        <begin position="164"/>
        <end position="184"/>
    </location>
</feature>
<dbReference type="PANTHER" id="PTHR15071:SF13">
    <property type="entry name" value="AUTOPHAGY-RELATED PROTEIN 27"/>
    <property type="match status" value="1"/>
</dbReference>
<dbReference type="Pfam" id="PF09451">
    <property type="entry name" value="ATG27"/>
    <property type="match status" value="1"/>
</dbReference>
<evidence type="ECO:0000256" key="6">
    <source>
        <dbReference type="ARBA" id="ARBA00023136"/>
    </source>
</evidence>
<keyword evidence="9" id="KW-1185">Reference proteome</keyword>
<evidence type="ECO:0000256" key="4">
    <source>
        <dbReference type="ARBA" id="ARBA00022927"/>
    </source>
</evidence>
<dbReference type="GO" id="GO:0034045">
    <property type="term" value="C:phagophore assembly site membrane"/>
    <property type="evidence" value="ECO:0007669"/>
    <property type="project" value="UniProtKB-SubCell"/>
</dbReference>
<dbReference type="Proteomes" id="UP000308199">
    <property type="component" value="Unassembled WGS sequence"/>
</dbReference>
<sequence length="233" mass="25535">HTLTRTRETPPSRIVDEVRFNLCADLAQQSDVTAGDQCPDGTRACLTMSNQKDGFEDRVVAAIPLAVSSVLNPTTSALSSPKGLNLILHGNTYPTTNPIAQSFNLSIFCDTETSEPTFVSYYGSQLIVQWHAPAGCEYMKDTPPSDGGSEEGEGREEKHVGSGIGWFFLLFFLAFAAYFLIGAYHNYSTYGAVGADLIPHRDFWREVPYILRDIASHLCSAIRPSSRNGYIAV</sequence>
<protein>
    <submittedName>
        <fullName evidence="8">Uncharacterized protein</fullName>
    </submittedName>
</protein>
<keyword evidence="3" id="KW-0732">Signal</keyword>
<evidence type="ECO:0000256" key="1">
    <source>
        <dbReference type="ARBA" id="ARBA00004472"/>
    </source>
</evidence>
<proteinExistence type="predicted"/>
<keyword evidence="2 7" id="KW-0812">Transmembrane</keyword>
<evidence type="ECO:0000313" key="8">
    <source>
        <dbReference type="EMBL" id="THH08377.1"/>
    </source>
</evidence>
<comment type="subcellular location">
    <subcellularLocation>
        <location evidence="1">Preautophagosomal structure membrane</location>
        <topology evidence="1">Single-pass type I membrane protein</topology>
    </subcellularLocation>
</comment>
<dbReference type="EMBL" id="SGPK01000102">
    <property type="protein sequence ID" value="THH08377.1"/>
    <property type="molecule type" value="Genomic_DNA"/>
</dbReference>
<evidence type="ECO:0000313" key="9">
    <source>
        <dbReference type="Proteomes" id="UP000308199"/>
    </source>
</evidence>
<dbReference type="GO" id="GO:0012505">
    <property type="term" value="C:endomembrane system"/>
    <property type="evidence" value="ECO:0007669"/>
    <property type="project" value="UniProtKB-ARBA"/>
</dbReference>
<evidence type="ECO:0000256" key="7">
    <source>
        <dbReference type="SAM" id="Phobius"/>
    </source>
</evidence>
<evidence type="ECO:0000256" key="5">
    <source>
        <dbReference type="ARBA" id="ARBA00022989"/>
    </source>
</evidence>
<organism evidence="8 9">
    <name type="scientific">Phellinidium pouzarii</name>
    <dbReference type="NCBI Taxonomy" id="167371"/>
    <lineage>
        <taxon>Eukaryota</taxon>
        <taxon>Fungi</taxon>
        <taxon>Dikarya</taxon>
        <taxon>Basidiomycota</taxon>
        <taxon>Agaricomycotina</taxon>
        <taxon>Agaricomycetes</taxon>
        <taxon>Hymenochaetales</taxon>
        <taxon>Hymenochaetaceae</taxon>
        <taxon>Phellinidium</taxon>
    </lineage>
</organism>
<reference evidence="8 9" key="1">
    <citation type="submission" date="2019-02" db="EMBL/GenBank/DDBJ databases">
        <title>Genome sequencing of the rare red list fungi Phellinidium pouzarii.</title>
        <authorList>
            <person name="Buettner E."/>
            <person name="Kellner H."/>
        </authorList>
    </citation>
    <scope>NUCLEOTIDE SEQUENCE [LARGE SCALE GENOMIC DNA]</scope>
    <source>
        <strain evidence="8 9">DSM 108285</strain>
    </source>
</reference>
<dbReference type="InterPro" id="IPR018939">
    <property type="entry name" value="Autophagy-rel_prot_27"/>
</dbReference>
<dbReference type="OrthoDB" id="29460at2759"/>
<keyword evidence="4" id="KW-0653">Protein transport</keyword>
<keyword evidence="4" id="KW-0813">Transport</keyword>
<keyword evidence="6 7" id="KW-0472">Membrane</keyword>
<name>A0A4S4LA55_9AGAM</name>
<accession>A0A4S4LA55</accession>
<evidence type="ECO:0000256" key="3">
    <source>
        <dbReference type="ARBA" id="ARBA00022729"/>
    </source>
</evidence>
<dbReference type="Gene3D" id="2.70.130.10">
    <property type="entry name" value="Mannose-6-phosphate receptor binding domain"/>
    <property type="match status" value="1"/>
</dbReference>
<dbReference type="GO" id="GO:0015031">
    <property type="term" value="P:protein transport"/>
    <property type="evidence" value="ECO:0007669"/>
    <property type="project" value="UniProtKB-KW"/>
</dbReference>
<comment type="caution">
    <text evidence="8">The sequence shown here is derived from an EMBL/GenBank/DDBJ whole genome shotgun (WGS) entry which is preliminary data.</text>
</comment>
<gene>
    <name evidence="8" type="ORF">EW145_g2736</name>
</gene>
<dbReference type="PANTHER" id="PTHR15071">
    <property type="entry name" value="MANNOSE-6-PHOSPHATE RECEPTOR FAMILY MEMBER"/>
    <property type="match status" value="1"/>
</dbReference>
<evidence type="ECO:0000256" key="2">
    <source>
        <dbReference type="ARBA" id="ARBA00022692"/>
    </source>
</evidence>
<dbReference type="SUPFAM" id="SSF50911">
    <property type="entry name" value="Mannose 6-phosphate receptor domain"/>
    <property type="match status" value="1"/>
</dbReference>